<keyword evidence="7 10" id="KW-0464">Manganese</keyword>
<evidence type="ECO:0000256" key="13">
    <source>
        <dbReference type="RuleBase" id="RU361159"/>
    </source>
</evidence>
<dbReference type="Pfam" id="PF00491">
    <property type="entry name" value="Arginase"/>
    <property type="match status" value="1"/>
</dbReference>
<gene>
    <name evidence="14" type="primary">rocF</name>
    <name evidence="14" type="ORF">ABEG18_03590</name>
</gene>
<dbReference type="AlphaFoldDB" id="A0AAU7JI85"/>
<evidence type="ECO:0000256" key="6">
    <source>
        <dbReference type="ARBA" id="ARBA00022801"/>
    </source>
</evidence>
<proteinExistence type="inferred from homology"/>
<dbReference type="InterPro" id="IPR006035">
    <property type="entry name" value="Ureohydrolase"/>
</dbReference>
<organism evidence="14">
    <name type="scientific">Alsobacter sp. KACC 23698</name>
    <dbReference type="NCBI Taxonomy" id="3149229"/>
    <lineage>
        <taxon>Bacteria</taxon>
        <taxon>Pseudomonadati</taxon>
        <taxon>Pseudomonadota</taxon>
        <taxon>Alphaproteobacteria</taxon>
        <taxon>Hyphomicrobiales</taxon>
        <taxon>Alsobacteraceae</taxon>
        <taxon>Alsobacter</taxon>
    </lineage>
</organism>
<feature type="binding site" evidence="10">
    <location>
        <position position="152"/>
    </location>
    <ligand>
        <name>Mn(2+)</name>
        <dbReference type="ChEBI" id="CHEBI:29035"/>
        <label>1</label>
    </ligand>
</feature>
<feature type="binding site" evidence="10">
    <location>
        <position position="121"/>
    </location>
    <ligand>
        <name>Mn(2+)</name>
        <dbReference type="ChEBI" id="CHEBI:29035"/>
        <label>1</label>
    </ligand>
</feature>
<evidence type="ECO:0000256" key="4">
    <source>
        <dbReference type="ARBA" id="ARBA00022503"/>
    </source>
</evidence>
<dbReference type="PIRSF" id="PIRSF036979">
    <property type="entry name" value="Arginase"/>
    <property type="match status" value="1"/>
</dbReference>
<dbReference type="PROSITE" id="PS01053">
    <property type="entry name" value="ARGINASE_1"/>
    <property type="match status" value="1"/>
</dbReference>
<dbReference type="InterPro" id="IPR014033">
    <property type="entry name" value="Arginase"/>
</dbReference>
<dbReference type="InterPro" id="IPR023696">
    <property type="entry name" value="Ureohydrolase_dom_sf"/>
</dbReference>
<dbReference type="InterPro" id="IPR020855">
    <property type="entry name" value="Ureohydrolase_Mn_BS"/>
</dbReference>
<accession>A0AAU7JI85</accession>
<evidence type="ECO:0000313" key="14">
    <source>
        <dbReference type="EMBL" id="XBO39875.1"/>
    </source>
</evidence>
<evidence type="ECO:0000256" key="3">
    <source>
        <dbReference type="ARBA" id="ARBA00018123"/>
    </source>
</evidence>
<reference evidence="14" key="1">
    <citation type="submission" date="2024-05" db="EMBL/GenBank/DDBJ databases">
        <authorList>
            <person name="Kim S."/>
            <person name="Heo J."/>
            <person name="Choi H."/>
            <person name="Choi Y."/>
            <person name="Kwon S.-W."/>
            <person name="Kim Y."/>
        </authorList>
    </citation>
    <scope>NUCLEOTIDE SEQUENCE</scope>
    <source>
        <strain evidence="14">KACC 23698</strain>
    </source>
</reference>
<evidence type="ECO:0000256" key="8">
    <source>
        <dbReference type="ARBA" id="ARBA00047391"/>
    </source>
</evidence>
<dbReference type="CDD" id="cd09989">
    <property type="entry name" value="Arginase"/>
    <property type="match status" value="1"/>
</dbReference>
<dbReference type="EC" id="3.5.3.1" evidence="2 9"/>
<sequence length="349" mass="36965">MAHSPAPSQQASRARRHDAALSEIALLGIPLEYGAGARGTLMGPAALRTAGLPETLAGLGYRVKDHGDIASPQAALAPSLQPLAERCRNVAEIAAWTAAIHDRAYGMMTSGALPVFMGGDHSLSMGTVSAVARRCGETGKDLVVLWLDAHSDFNTPATTPSGNMHGMSVAFLCGDRSLAPLLGGRPFPPVPADKVHLFGIRSIDAQEREAIEDHGIACNDMRLIDEFGVSVLMQRMLEGLDPDRTHLHVSLDVDFLDPQIAPGVGTTVPGGATYREAHLVMEMLHDSGLVGSIDLVELNPFLDERGKSALLMADLTASLLGRSILLRRDVGTRRPTLQTHGSSAMEVVG</sequence>
<feature type="binding site" evidence="10">
    <location>
        <position position="254"/>
    </location>
    <ligand>
        <name>Mn(2+)</name>
        <dbReference type="ChEBI" id="CHEBI:29035"/>
        <label>1</label>
    </ligand>
</feature>
<evidence type="ECO:0000256" key="7">
    <source>
        <dbReference type="ARBA" id="ARBA00023211"/>
    </source>
</evidence>
<dbReference type="Gene3D" id="3.40.800.10">
    <property type="entry name" value="Ureohydrolase domain"/>
    <property type="match status" value="1"/>
</dbReference>
<comment type="similarity">
    <text evidence="11 12">Belongs to the arginase family.</text>
</comment>
<name>A0AAU7JI85_9HYPH</name>
<evidence type="ECO:0000256" key="1">
    <source>
        <dbReference type="ARBA" id="ARBA00005098"/>
    </source>
</evidence>
<evidence type="ECO:0000256" key="11">
    <source>
        <dbReference type="PROSITE-ProRule" id="PRU00742"/>
    </source>
</evidence>
<dbReference type="GO" id="GO:0030145">
    <property type="term" value="F:manganese ion binding"/>
    <property type="evidence" value="ECO:0007669"/>
    <property type="project" value="TreeGrafter"/>
</dbReference>
<comment type="catalytic activity">
    <reaction evidence="8 13">
        <text>L-arginine + H2O = urea + L-ornithine</text>
        <dbReference type="Rhea" id="RHEA:20569"/>
        <dbReference type="ChEBI" id="CHEBI:15377"/>
        <dbReference type="ChEBI" id="CHEBI:16199"/>
        <dbReference type="ChEBI" id="CHEBI:32682"/>
        <dbReference type="ChEBI" id="CHEBI:46911"/>
        <dbReference type="EC" id="3.5.3.1"/>
    </reaction>
</comment>
<comment type="cofactor">
    <cofactor evidence="10 13">
        <name>Mn(2+)</name>
        <dbReference type="ChEBI" id="CHEBI:29035"/>
    </cofactor>
    <text evidence="10 13">Binds 2 manganese ions per subunit.</text>
</comment>
<evidence type="ECO:0000256" key="10">
    <source>
        <dbReference type="PIRSR" id="PIRSR036979-1"/>
    </source>
</evidence>
<dbReference type="NCBIfam" id="TIGR01229">
    <property type="entry name" value="rocF_arginase"/>
    <property type="match status" value="1"/>
</dbReference>
<evidence type="ECO:0000256" key="9">
    <source>
        <dbReference type="NCBIfam" id="TIGR01229"/>
    </source>
</evidence>
<feature type="binding site" evidence="10">
    <location>
        <position position="252"/>
    </location>
    <ligand>
        <name>Mn(2+)</name>
        <dbReference type="ChEBI" id="CHEBI:29035"/>
        <label>1</label>
    </ligand>
</feature>
<evidence type="ECO:0000256" key="5">
    <source>
        <dbReference type="ARBA" id="ARBA00022723"/>
    </source>
</evidence>
<keyword evidence="4 13" id="KW-0056">Arginine metabolism</keyword>
<dbReference type="PROSITE" id="PS51409">
    <property type="entry name" value="ARGINASE_2"/>
    <property type="match status" value="1"/>
</dbReference>
<dbReference type="GO" id="GO:0004053">
    <property type="term" value="F:arginase activity"/>
    <property type="evidence" value="ECO:0007669"/>
    <property type="project" value="UniProtKB-UniRule"/>
</dbReference>
<evidence type="ECO:0000256" key="2">
    <source>
        <dbReference type="ARBA" id="ARBA00012168"/>
    </source>
</evidence>
<keyword evidence="5 10" id="KW-0479">Metal-binding</keyword>
<dbReference type="SUPFAM" id="SSF52768">
    <property type="entry name" value="Arginase/deacetylase"/>
    <property type="match status" value="1"/>
</dbReference>
<dbReference type="GO" id="GO:0006525">
    <property type="term" value="P:arginine metabolic process"/>
    <property type="evidence" value="ECO:0007669"/>
    <property type="project" value="UniProtKB-KW"/>
</dbReference>
<protein>
    <recommendedName>
        <fullName evidence="3 9">Arginase</fullName>
        <ecNumber evidence="2 9">3.5.3.1</ecNumber>
    </recommendedName>
</protein>
<keyword evidence="6 12" id="KW-0378">Hydrolase</keyword>
<dbReference type="PANTHER" id="PTHR43782">
    <property type="entry name" value="ARGINASE"/>
    <property type="match status" value="1"/>
</dbReference>
<dbReference type="GO" id="GO:0005737">
    <property type="term" value="C:cytoplasm"/>
    <property type="evidence" value="ECO:0007669"/>
    <property type="project" value="TreeGrafter"/>
</dbReference>
<feature type="binding site" evidence="10">
    <location>
        <position position="148"/>
    </location>
    <ligand>
        <name>Mn(2+)</name>
        <dbReference type="ChEBI" id="CHEBI:29035"/>
        <label>1</label>
    </ligand>
</feature>
<dbReference type="FunFam" id="3.40.800.10:FF:000012">
    <property type="entry name" value="Arginase"/>
    <property type="match status" value="1"/>
</dbReference>
<feature type="binding site" evidence="10">
    <location>
        <position position="150"/>
    </location>
    <ligand>
        <name>Mn(2+)</name>
        <dbReference type="ChEBI" id="CHEBI:29035"/>
        <label>1</label>
    </ligand>
</feature>
<dbReference type="PANTHER" id="PTHR43782:SF3">
    <property type="entry name" value="ARGINASE"/>
    <property type="match status" value="1"/>
</dbReference>
<dbReference type="RefSeq" id="WP_406856728.1">
    <property type="nucleotide sequence ID" value="NZ_CP157484.1"/>
</dbReference>
<evidence type="ECO:0000256" key="12">
    <source>
        <dbReference type="RuleBase" id="RU003684"/>
    </source>
</evidence>
<dbReference type="EMBL" id="CP157484">
    <property type="protein sequence ID" value="XBO39875.1"/>
    <property type="molecule type" value="Genomic_DNA"/>
</dbReference>
<dbReference type="PRINTS" id="PR00116">
    <property type="entry name" value="ARGINASE"/>
</dbReference>
<comment type="pathway">
    <text evidence="1">Nitrogen metabolism; urea cycle; L-ornithine and urea from L-arginine: step 1/1.</text>
</comment>